<keyword evidence="2" id="KW-1185">Reference proteome</keyword>
<dbReference type="EMBL" id="ML743562">
    <property type="protein sequence ID" value="KAE8140172.1"/>
    <property type="molecule type" value="Genomic_DNA"/>
</dbReference>
<organism evidence="1 2">
    <name type="scientific">Aspergillus pseudotamarii</name>
    <dbReference type="NCBI Taxonomy" id="132259"/>
    <lineage>
        <taxon>Eukaryota</taxon>
        <taxon>Fungi</taxon>
        <taxon>Dikarya</taxon>
        <taxon>Ascomycota</taxon>
        <taxon>Pezizomycotina</taxon>
        <taxon>Eurotiomycetes</taxon>
        <taxon>Eurotiomycetidae</taxon>
        <taxon>Eurotiales</taxon>
        <taxon>Aspergillaceae</taxon>
        <taxon>Aspergillus</taxon>
        <taxon>Aspergillus subgen. Circumdati</taxon>
    </lineage>
</organism>
<sequence length="57" mass="6237">MTHGPRQKIVYPFVRNTACMGCSRYATILFKAFNFLVGLSGVGHFVFEQGSGEPGLV</sequence>
<accession>A0A5N6SZW5</accession>
<reference evidence="1 2" key="1">
    <citation type="submission" date="2019-04" db="EMBL/GenBank/DDBJ databases">
        <title>Friends and foes A comparative genomics study of 23 Aspergillus species from section Flavi.</title>
        <authorList>
            <consortium name="DOE Joint Genome Institute"/>
            <person name="Kjaerbolling I."/>
            <person name="Vesth T."/>
            <person name="Frisvad J.C."/>
            <person name="Nybo J.L."/>
            <person name="Theobald S."/>
            <person name="Kildgaard S."/>
            <person name="Isbrandt T."/>
            <person name="Kuo A."/>
            <person name="Sato A."/>
            <person name="Lyhne E.K."/>
            <person name="Kogle M.E."/>
            <person name="Wiebenga A."/>
            <person name="Kun R.S."/>
            <person name="Lubbers R.J."/>
            <person name="Makela M.R."/>
            <person name="Barry K."/>
            <person name="Chovatia M."/>
            <person name="Clum A."/>
            <person name="Daum C."/>
            <person name="Haridas S."/>
            <person name="He G."/>
            <person name="LaButti K."/>
            <person name="Lipzen A."/>
            <person name="Mondo S."/>
            <person name="Riley R."/>
            <person name="Salamov A."/>
            <person name="Simmons B.A."/>
            <person name="Magnuson J.K."/>
            <person name="Henrissat B."/>
            <person name="Mortensen U.H."/>
            <person name="Larsen T.O."/>
            <person name="Devries R.P."/>
            <person name="Grigoriev I.V."/>
            <person name="Machida M."/>
            <person name="Baker S.E."/>
            <person name="Andersen M.R."/>
        </authorList>
    </citation>
    <scope>NUCLEOTIDE SEQUENCE [LARGE SCALE GENOMIC DNA]</scope>
    <source>
        <strain evidence="1 2">CBS 117625</strain>
    </source>
</reference>
<gene>
    <name evidence="1" type="ORF">BDV38DRAFT_240151</name>
</gene>
<proteinExistence type="predicted"/>
<dbReference type="Proteomes" id="UP000325672">
    <property type="component" value="Unassembled WGS sequence"/>
</dbReference>
<dbReference type="AlphaFoldDB" id="A0A5N6SZW5"/>
<name>A0A5N6SZW5_ASPPS</name>
<evidence type="ECO:0000313" key="1">
    <source>
        <dbReference type="EMBL" id="KAE8140172.1"/>
    </source>
</evidence>
<dbReference type="GeneID" id="43638072"/>
<evidence type="ECO:0000313" key="2">
    <source>
        <dbReference type="Proteomes" id="UP000325672"/>
    </source>
</evidence>
<protein>
    <submittedName>
        <fullName evidence="1">Uncharacterized protein</fullName>
    </submittedName>
</protein>
<dbReference type="RefSeq" id="XP_031916235.1">
    <property type="nucleotide sequence ID" value="XM_032053862.1"/>
</dbReference>